<evidence type="ECO:0000313" key="4">
    <source>
        <dbReference type="Proteomes" id="UP001152798"/>
    </source>
</evidence>
<feature type="region of interest" description="Disordered" evidence="1">
    <location>
        <begin position="162"/>
        <end position="184"/>
    </location>
</feature>
<name>A0A9P0DY18_NEZVI</name>
<evidence type="ECO:0000256" key="1">
    <source>
        <dbReference type="SAM" id="MobiDB-lite"/>
    </source>
</evidence>
<dbReference type="AlphaFoldDB" id="A0A9P0DY18"/>
<evidence type="ECO:0000256" key="2">
    <source>
        <dbReference type="SAM" id="SignalP"/>
    </source>
</evidence>
<sequence>MKIALVLLLLGFASAAPPNQQVYRGEEVEVAEQPVAQLVNKNLTPEQKNLLTEELVNDYENEVVRMYTLKTLAEGFKLEEAAEEKIIQAAVETLQEEPSPERTQRLQEVGELLRRDKRAVQVLSGLLGSSSGGGGDGSTASASAGSDSGSILSLVGPLLGSSSGGGGGGGSGGDGSSNSGGSGSGSILGLVGPLLGSSSGGGGGSTDGGASVSGGSDSGSILNLILPLISSSSSSGGGGDGGGSGLGSILSLSSSSKPGVGGGAGGGGGVAVDGDQSGGGAGVIGQIKGAKIALVGDKINLLMRAKFGLINKVLTTITNKIAVASLPPNAWNMDLKYPNP</sequence>
<keyword evidence="4" id="KW-1185">Reference proteome</keyword>
<feature type="region of interest" description="Disordered" evidence="1">
    <location>
        <begin position="125"/>
        <end position="146"/>
    </location>
</feature>
<keyword evidence="2" id="KW-0732">Signal</keyword>
<proteinExistence type="predicted"/>
<reference evidence="3" key="1">
    <citation type="submission" date="2022-01" db="EMBL/GenBank/DDBJ databases">
        <authorList>
            <person name="King R."/>
        </authorList>
    </citation>
    <scope>NUCLEOTIDE SEQUENCE</scope>
</reference>
<feature type="chain" id="PRO_5040293079" description="Neuropeptide" evidence="2">
    <location>
        <begin position="16"/>
        <end position="340"/>
    </location>
</feature>
<evidence type="ECO:0000313" key="3">
    <source>
        <dbReference type="EMBL" id="CAH1388912.1"/>
    </source>
</evidence>
<organism evidence="3 4">
    <name type="scientific">Nezara viridula</name>
    <name type="common">Southern green stink bug</name>
    <name type="synonym">Cimex viridulus</name>
    <dbReference type="NCBI Taxonomy" id="85310"/>
    <lineage>
        <taxon>Eukaryota</taxon>
        <taxon>Metazoa</taxon>
        <taxon>Ecdysozoa</taxon>
        <taxon>Arthropoda</taxon>
        <taxon>Hexapoda</taxon>
        <taxon>Insecta</taxon>
        <taxon>Pterygota</taxon>
        <taxon>Neoptera</taxon>
        <taxon>Paraneoptera</taxon>
        <taxon>Hemiptera</taxon>
        <taxon>Heteroptera</taxon>
        <taxon>Panheteroptera</taxon>
        <taxon>Pentatomomorpha</taxon>
        <taxon>Pentatomoidea</taxon>
        <taxon>Pentatomidae</taxon>
        <taxon>Pentatominae</taxon>
        <taxon>Nezara</taxon>
    </lineage>
</organism>
<feature type="signal peptide" evidence="2">
    <location>
        <begin position="1"/>
        <end position="15"/>
    </location>
</feature>
<protein>
    <recommendedName>
        <fullName evidence="5">Neuropeptide</fullName>
    </recommendedName>
</protein>
<gene>
    <name evidence="3" type="ORF">NEZAVI_LOCUS418</name>
</gene>
<dbReference type="EMBL" id="OV725077">
    <property type="protein sequence ID" value="CAH1388912.1"/>
    <property type="molecule type" value="Genomic_DNA"/>
</dbReference>
<dbReference type="Proteomes" id="UP001152798">
    <property type="component" value="Chromosome 1"/>
</dbReference>
<accession>A0A9P0DY18</accession>
<evidence type="ECO:0008006" key="5">
    <source>
        <dbReference type="Google" id="ProtNLM"/>
    </source>
</evidence>